<dbReference type="GO" id="GO:0016757">
    <property type="term" value="F:glycosyltransferase activity"/>
    <property type="evidence" value="ECO:0007669"/>
    <property type="project" value="InterPro"/>
</dbReference>
<dbReference type="InterPro" id="IPR050194">
    <property type="entry name" value="Glycosyltransferase_grp1"/>
</dbReference>
<evidence type="ECO:0000313" key="4">
    <source>
        <dbReference type="Proteomes" id="UP000283896"/>
    </source>
</evidence>
<dbReference type="PANTHER" id="PTHR45947">
    <property type="entry name" value="SULFOQUINOVOSYL TRANSFERASE SQD2"/>
    <property type="match status" value="1"/>
</dbReference>
<evidence type="ECO:0000259" key="2">
    <source>
        <dbReference type="Pfam" id="PF13439"/>
    </source>
</evidence>
<gene>
    <name evidence="3" type="primary">rfaG</name>
    <name evidence="3" type="ORF">PSSA1_v1c1300</name>
</gene>
<dbReference type="KEGG" id="psol:S284_02790"/>
<reference evidence="4" key="1">
    <citation type="submission" date="2016-11" db="EMBL/GenBank/DDBJ databases">
        <title>Genome sequence of Candidatus Phytoplasma solani strain SA-1.</title>
        <authorList>
            <person name="Haryono M."/>
            <person name="Samarzija I."/>
            <person name="Seruga Music M."/>
            <person name="Hogenhout S."/>
            <person name="Kuo C.-H."/>
        </authorList>
    </citation>
    <scope>NUCLEOTIDE SEQUENCE [LARGE SCALE GENOMIC DNA]</scope>
    <source>
        <strain evidence="4">SA-1</strain>
    </source>
</reference>
<keyword evidence="4" id="KW-1185">Reference proteome</keyword>
<proteinExistence type="predicted"/>
<dbReference type="EMBL" id="MPBG01000002">
    <property type="protein sequence ID" value="RMI88925.1"/>
    <property type="molecule type" value="Genomic_DNA"/>
</dbReference>
<dbReference type="Pfam" id="PF00534">
    <property type="entry name" value="Glycos_transf_1"/>
    <property type="match status" value="1"/>
</dbReference>
<dbReference type="STRING" id="69896.S284_02790"/>
<sequence length="404" mass="46934">MRIGIFTDAYRPLISGVVVSVDSLRTVLQNLGHEVYIITTNSPHIKEEKDPYVIRFKGVPLPFKVFKNYRWILKYKSHLPKIKALNLDIIHIHTEFGLGLLGIYAKQQLNLPLVYTMHTMYVSFFQTNNSLFIKTFRPLMIRYADRIVKRCLINADFVIFPTQKALDFVDKRYQIEIKANKLHYEIVPTGLNLDHFYPQKHSFQDVDNLKNELNLKDYFVCLYVGRVSAEKEINYLIKAFALFNQHHQQSKFLIIGDGPDQQNLKKQVAKLKLTDKVIFLGFIHYDRLGLYYQLGDVFLNASLFETQGLTYIEALSAGLPVLVRYDVCLTGVIQDGQNGLFYHNQQELITKLIHLYNHPNYCQTLSRAALKSVAHFNQAIFGKTILKIFTHLINKNNFKLKNLL</sequence>
<dbReference type="InterPro" id="IPR028098">
    <property type="entry name" value="Glyco_trans_4-like_N"/>
</dbReference>
<dbReference type="SUPFAM" id="SSF53756">
    <property type="entry name" value="UDP-Glycosyltransferase/glycogen phosphorylase"/>
    <property type="match status" value="1"/>
</dbReference>
<feature type="domain" description="Glycosyltransferase subfamily 4-like N-terminal" evidence="2">
    <location>
        <begin position="14"/>
        <end position="194"/>
    </location>
</feature>
<keyword evidence="3" id="KW-0808">Transferase</keyword>
<evidence type="ECO:0000259" key="1">
    <source>
        <dbReference type="Pfam" id="PF00534"/>
    </source>
</evidence>
<accession>A0A421NY33</accession>
<dbReference type="InterPro" id="IPR001296">
    <property type="entry name" value="Glyco_trans_1"/>
</dbReference>
<dbReference type="OrthoDB" id="9802525at2"/>
<dbReference type="Proteomes" id="UP000283896">
    <property type="component" value="Unassembled WGS sequence"/>
</dbReference>
<evidence type="ECO:0000313" key="3">
    <source>
        <dbReference type="EMBL" id="RMI88925.1"/>
    </source>
</evidence>
<dbReference type="PANTHER" id="PTHR45947:SF3">
    <property type="entry name" value="SULFOQUINOVOSYL TRANSFERASE SQD2"/>
    <property type="match status" value="1"/>
</dbReference>
<dbReference type="Gene3D" id="3.40.50.2000">
    <property type="entry name" value="Glycogen Phosphorylase B"/>
    <property type="match status" value="2"/>
</dbReference>
<feature type="domain" description="Glycosyl transferase family 1" evidence="1">
    <location>
        <begin position="208"/>
        <end position="370"/>
    </location>
</feature>
<dbReference type="AlphaFoldDB" id="A0A421NY33"/>
<organism evidence="3 4">
    <name type="scientific">Candidatus Phytoplasma solani</name>
    <dbReference type="NCBI Taxonomy" id="69896"/>
    <lineage>
        <taxon>Bacteria</taxon>
        <taxon>Bacillati</taxon>
        <taxon>Mycoplasmatota</taxon>
        <taxon>Mollicutes</taxon>
        <taxon>Acholeplasmatales</taxon>
        <taxon>Acholeplasmataceae</taxon>
        <taxon>Candidatus Phytoplasma</taxon>
        <taxon>16SrXII (Stolbur group)</taxon>
    </lineage>
</organism>
<dbReference type="Pfam" id="PF13439">
    <property type="entry name" value="Glyco_transf_4"/>
    <property type="match status" value="1"/>
</dbReference>
<comment type="caution">
    <text evidence="3">The sequence shown here is derived from an EMBL/GenBank/DDBJ whole genome shotgun (WGS) entry which is preliminary data.</text>
</comment>
<protein>
    <submittedName>
        <fullName evidence="3">1,2-diacylglycerol 3-alpha-glucosyltransferase</fullName>
    </submittedName>
</protein>
<name>A0A421NY33_9MOLU</name>
<dbReference type="RefSeq" id="WP_023161401.1">
    <property type="nucleotide sequence ID" value="NC_022588.1"/>
</dbReference>